<evidence type="ECO:0000313" key="2">
    <source>
        <dbReference type="Proteomes" id="UP000013827"/>
    </source>
</evidence>
<evidence type="ECO:0000313" key="1">
    <source>
        <dbReference type="EnsemblProtists" id="EOD11936"/>
    </source>
</evidence>
<proteinExistence type="predicted"/>
<dbReference type="GeneID" id="17258003"/>
<dbReference type="EnsemblProtists" id="EOD11936">
    <property type="protein sequence ID" value="EOD11936"/>
    <property type="gene ID" value="EMIHUDRAFT_214334"/>
</dbReference>
<accession>A0A0D3IL01</accession>
<dbReference type="AlphaFoldDB" id="A0A0D3IL01"/>
<reference evidence="2" key="1">
    <citation type="journal article" date="2013" name="Nature">
        <title>Pan genome of the phytoplankton Emiliania underpins its global distribution.</title>
        <authorList>
            <person name="Read B.A."/>
            <person name="Kegel J."/>
            <person name="Klute M.J."/>
            <person name="Kuo A."/>
            <person name="Lefebvre S.C."/>
            <person name="Maumus F."/>
            <person name="Mayer C."/>
            <person name="Miller J."/>
            <person name="Monier A."/>
            <person name="Salamov A."/>
            <person name="Young J."/>
            <person name="Aguilar M."/>
            <person name="Claverie J.M."/>
            <person name="Frickenhaus S."/>
            <person name="Gonzalez K."/>
            <person name="Herman E.K."/>
            <person name="Lin Y.C."/>
            <person name="Napier J."/>
            <person name="Ogata H."/>
            <person name="Sarno A.F."/>
            <person name="Shmutz J."/>
            <person name="Schroeder D."/>
            <person name="de Vargas C."/>
            <person name="Verret F."/>
            <person name="von Dassow P."/>
            <person name="Valentin K."/>
            <person name="Van de Peer Y."/>
            <person name="Wheeler G."/>
            <person name="Dacks J.B."/>
            <person name="Delwiche C.F."/>
            <person name="Dyhrman S.T."/>
            <person name="Glockner G."/>
            <person name="John U."/>
            <person name="Richards T."/>
            <person name="Worden A.Z."/>
            <person name="Zhang X."/>
            <person name="Grigoriev I.V."/>
            <person name="Allen A.E."/>
            <person name="Bidle K."/>
            <person name="Borodovsky M."/>
            <person name="Bowler C."/>
            <person name="Brownlee C."/>
            <person name="Cock J.M."/>
            <person name="Elias M."/>
            <person name="Gladyshev V.N."/>
            <person name="Groth M."/>
            <person name="Guda C."/>
            <person name="Hadaegh A."/>
            <person name="Iglesias-Rodriguez M.D."/>
            <person name="Jenkins J."/>
            <person name="Jones B.M."/>
            <person name="Lawson T."/>
            <person name="Leese F."/>
            <person name="Lindquist E."/>
            <person name="Lobanov A."/>
            <person name="Lomsadze A."/>
            <person name="Malik S.B."/>
            <person name="Marsh M.E."/>
            <person name="Mackinder L."/>
            <person name="Mock T."/>
            <person name="Mueller-Roeber B."/>
            <person name="Pagarete A."/>
            <person name="Parker M."/>
            <person name="Probert I."/>
            <person name="Quesneville H."/>
            <person name="Raines C."/>
            <person name="Rensing S.A."/>
            <person name="Riano-Pachon D.M."/>
            <person name="Richier S."/>
            <person name="Rokitta S."/>
            <person name="Shiraiwa Y."/>
            <person name="Soanes D.M."/>
            <person name="van der Giezen M."/>
            <person name="Wahlund T.M."/>
            <person name="Williams B."/>
            <person name="Wilson W."/>
            <person name="Wolfe G."/>
            <person name="Wurch L.L."/>
        </authorList>
    </citation>
    <scope>NUCLEOTIDE SEQUENCE</scope>
</reference>
<dbReference type="Proteomes" id="UP000013827">
    <property type="component" value="Unassembled WGS sequence"/>
</dbReference>
<dbReference type="RefSeq" id="XP_005764365.1">
    <property type="nucleotide sequence ID" value="XM_005764308.1"/>
</dbReference>
<dbReference type="PaxDb" id="2903-EOD11936"/>
<name>A0A0D3IL01_EMIH1</name>
<dbReference type="HOGENOM" id="CLU_819992_0_0_1"/>
<sequence>MLLWPYNTTEQQRVETAWLAEAVSRKKKLKGHRAFAMSPWMAALDPAASSLFQIGANKHESTSYINTEPGPLAVHHGWKSTLLEPIPDIFKQLQRTYTPQPPNVELVNAAVCDQCAAAPLKMWSVDMSNATGNWGSNDSDARCLTANTPGGNGSHFVSEIASLSKSHLLRHNRYFAVGPNQCAQCSKVLGRPLPNNCMRQAVIANNLVTFPVRCYCAETELVPQLRHAQRGGAAALSLLVRASREINERGHGCVRASHAQNNRVACEAVDAEGHDDAALYQFPFALVRPARVVFESTHLTSLRFLRLAEFLRSYGYEMLSVDASSVSRQKHADLLRRCNTRDHGPERDASVESQRAARLLARKRGWHQDAWIVLAGASQAVV</sequence>
<keyword evidence="2" id="KW-1185">Reference proteome</keyword>
<dbReference type="KEGG" id="ehx:EMIHUDRAFT_214334"/>
<reference evidence="1" key="2">
    <citation type="submission" date="2024-10" db="UniProtKB">
        <authorList>
            <consortium name="EnsemblProtists"/>
        </authorList>
    </citation>
    <scope>IDENTIFICATION</scope>
</reference>
<organism evidence="1 2">
    <name type="scientific">Emiliania huxleyi (strain CCMP1516)</name>
    <dbReference type="NCBI Taxonomy" id="280463"/>
    <lineage>
        <taxon>Eukaryota</taxon>
        <taxon>Haptista</taxon>
        <taxon>Haptophyta</taxon>
        <taxon>Prymnesiophyceae</taxon>
        <taxon>Isochrysidales</taxon>
        <taxon>Noelaerhabdaceae</taxon>
        <taxon>Emiliania</taxon>
    </lineage>
</organism>
<protein>
    <submittedName>
        <fullName evidence="1">Uncharacterized protein</fullName>
    </submittedName>
</protein>